<keyword evidence="1" id="KW-0732">Signal</keyword>
<gene>
    <name evidence="2" type="ORF">ACFOGJ_04650</name>
</gene>
<dbReference type="Proteomes" id="UP001595528">
    <property type="component" value="Unassembled WGS sequence"/>
</dbReference>
<feature type="signal peptide" evidence="1">
    <location>
        <begin position="1"/>
        <end position="23"/>
    </location>
</feature>
<evidence type="ECO:0000313" key="2">
    <source>
        <dbReference type="EMBL" id="MFC3226506.1"/>
    </source>
</evidence>
<evidence type="ECO:0008006" key="4">
    <source>
        <dbReference type="Google" id="ProtNLM"/>
    </source>
</evidence>
<name>A0ABV7KVW4_9PROT</name>
<proteinExistence type="predicted"/>
<keyword evidence="3" id="KW-1185">Reference proteome</keyword>
<dbReference type="EMBL" id="JBHRTR010000013">
    <property type="protein sequence ID" value="MFC3226506.1"/>
    <property type="molecule type" value="Genomic_DNA"/>
</dbReference>
<accession>A0ABV7KVW4</accession>
<reference evidence="3" key="1">
    <citation type="journal article" date="2019" name="Int. J. Syst. Evol. Microbiol.">
        <title>The Global Catalogue of Microorganisms (GCM) 10K type strain sequencing project: providing services to taxonomists for standard genome sequencing and annotation.</title>
        <authorList>
            <consortium name="The Broad Institute Genomics Platform"/>
            <consortium name="The Broad Institute Genome Sequencing Center for Infectious Disease"/>
            <person name="Wu L."/>
            <person name="Ma J."/>
        </authorList>
    </citation>
    <scope>NUCLEOTIDE SEQUENCE [LARGE SCALE GENOMIC DNA]</scope>
    <source>
        <strain evidence="3">KCTC 42964</strain>
    </source>
</reference>
<dbReference type="RefSeq" id="WP_379898524.1">
    <property type="nucleotide sequence ID" value="NZ_JBHRTR010000013.1"/>
</dbReference>
<organism evidence="2 3">
    <name type="scientific">Marinibaculum pumilum</name>
    <dbReference type="NCBI Taxonomy" id="1766165"/>
    <lineage>
        <taxon>Bacteria</taxon>
        <taxon>Pseudomonadati</taxon>
        <taxon>Pseudomonadota</taxon>
        <taxon>Alphaproteobacteria</taxon>
        <taxon>Rhodospirillales</taxon>
        <taxon>Rhodospirillaceae</taxon>
        <taxon>Marinibaculum</taxon>
    </lineage>
</organism>
<evidence type="ECO:0000313" key="3">
    <source>
        <dbReference type="Proteomes" id="UP001595528"/>
    </source>
</evidence>
<dbReference type="PROSITE" id="PS51257">
    <property type="entry name" value="PROKAR_LIPOPROTEIN"/>
    <property type="match status" value="1"/>
</dbReference>
<sequence length="179" mass="20048">MRSLPVHPVRCLALLLFASAVLAGCSRERPPPCPDVRILAITSEMTKFRPGPGRDLTDVEYEVSTEAVAGGCAFRDENSRVEVEMTVTFVIERGPALQGDRVQFPYYIAIVTRDEQILAKEVFQSQAEFGQGQRRIGLTESSREVIPMPDGQISLDYEILVGLQLTEEQLAYNRRERGF</sequence>
<protein>
    <recommendedName>
        <fullName evidence="4">Lipoprotein</fullName>
    </recommendedName>
</protein>
<evidence type="ECO:0000256" key="1">
    <source>
        <dbReference type="SAM" id="SignalP"/>
    </source>
</evidence>
<comment type="caution">
    <text evidence="2">The sequence shown here is derived from an EMBL/GenBank/DDBJ whole genome shotgun (WGS) entry which is preliminary data.</text>
</comment>
<feature type="chain" id="PRO_5045652211" description="Lipoprotein" evidence="1">
    <location>
        <begin position="24"/>
        <end position="179"/>
    </location>
</feature>